<dbReference type="InterPro" id="IPR013766">
    <property type="entry name" value="Thioredoxin_domain"/>
</dbReference>
<dbReference type="RefSeq" id="WP_084692411.1">
    <property type="nucleotide sequence ID" value="NZ_CP059735.1"/>
</dbReference>
<dbReference type="KEGG" id="tact:SG35_022235"/>
<dbReference type="PANTHER" id="PTHR42852:SF17">
    <property type="entry name" value="THIOREDOXIN-LIKE PROTEIN HI_1115"/>
    <property type="match status" value="1"/>
</dbReference>
<evidence type="ECO:0000313" key="3">
    <source>
        <dbReference type="EMBL" id="WDD97974.1"/>
    </source>
</evidence>
<organism evidence="3 4">
    <name type="scientific">Thalassomonas actiniarum</name>
    <dbReference type="NCBI Taxonomy" id="485447"/>
    <lineage>
        <taxon>Bacteria</taxon>
        <taxon>Pseudomonadati</taxon>
        <taxon>Pseudomonadota</taxon>
        <taxon>Gammaproteobacteria</taxon>
        <taxon>Alteromonadales</taxon>
        <taxon>Colwelliaceae</taxon>
        <taxon>Thalassomonas</taxon>
    </lineage>
</organism>
<dbReference type="SUPFAM" id="SSF52833">
    <property type="entry name" value="Thioredoxin-like"/>
    <property type="match status" value="1"/>
</dbReference>
<dbReference type="PROSITE" id="PS51352">
    <property type="entry name" value="THIOREDOXIN_2"/>
    <property type="match status" value="1"/>
</dbReference>
<accession>A0AAF0C2S9</accession>
<evidence type="ECO:0000313" key="4">
    <source>
        <dbReference type="Proteomes" id="UP000032568"/>
    </source>
</evidence>
<feature type="domain" description="Thioredoxin" evidence="2">
    <location>
        <begin position="43"/>
        <end position="182"/>
    </location>
</feature>
<evidence type="ECO:0000256" key="1">
    <source>
        <dbReference type="ARBA" id="ARBA00023284"/>
    </source>
</evidence>
<keyword evidence="4" id="KW-1185">Reference proteome</keyword>
<reference evidence="3 4" key="1">
    <citation type="journal article" date="2015" name="Genome Announc.">
        <title>Draft Genome Sequences of Marine Isolates of Thalassomonas viridans and Thalassomonas actiniarum.</title>
        <authorList>
            <person name="Olonade I."/>
            <person name="van Zyl L.J."/>
            <person name="Trindade M."/>
        </authorList>
    </citation>
    <scope>NUCLEOTIDE SEQUENCE [LARGE SCALE GENOMIC DNA]</scope>
    <source>
        <strain evidence="3 4">A5K-106</strain>
    </source>
</reference>
<dbReference type="InterPro" id="IPR017937">
    <property type="entry name" value="Thioredoxin_CS"/>
</dbReference>
<dbReference type="InterPro" id="IPR036249">
    <property type="entry name" value="Thioredoxin-like_sf"/>
</dbReference>
<reference evidence="3 4" key="2">
    <citation type="journal article" date="2022" name="Mar. Drugs">
        <title>Bioassay-Guided Fractionation Leads to the Detection of Cholic Acid Generated by the Rare Thalassomonas sp.</title>
        <authorList>
            <person name="Pheiffer F."/>
            <person name="Schneider Y.K."/>
            <person name="Hansen E.H."/>
            <person name="Andersen J.H."/>
            <person name="Isaksson J."/>
            <person name="Busche T."/>
            <person name="R C."/>
            <person name="Kalinowski J."/>
            <person name="Zyl L.V."/>
            <person name="Trindade M."/>
        </authorList>
    </citation>
    <scope>NUCLEOTIDE SEQUENCE [LARGE SCALE GENOMIC DNA]</scope>
    <source>
        <strain evidence="3 4">A5K-106</strain>
    </source>
</reference>
<dbReference type="PANTHER" id="PTHR42852">
    <property type="entry name" value="THIOL:DISULFIDE INTERCHANGE PROTEIN DSBE"/>
    <property type="match status" value="1"/>
</dbReference>
<protein>
    <submittedName>
        <fullName evidence="3">Redoxin domain-containing protein</fullName>
    </submittedName>
</protein>
<gene>
    <name evidence="3" type="ORF">SG35_022235</name>
</gene>
<dbReference type="InterPro" id="IPR000866">
    <property type="entry name" value="AhpC/TSA"/>
</dbReference>
<dbReference type="GO" id="GO:0016209">
    <property type="term" value="F:antioxidant activity"/>
    <property type="evidence" value="ECO:0007669"/>
    <property type="project" value="InterPro"/>
</dbReference>
<dbReference type="EMBL" id="CP059735">
    <property type="protein sequence ID" value="WDD97974.1"/>
    <property type="molecule type" value="Genomic_DNA"/>
</dbReference>
<proteinExistence type="predicted"/>
<sequence length="183" mass="20819">MNNSESYLSRSGSIWVRINQSPNHKMIKNLLFLIFALSMATFVQAGELAPSWQLTTQDGKTISLEQYKNKPVILHFWATWCPYCKRLQPKLNELQKKYQTSGIEILAISFNEDEGARPQDEIYARGYDFITAVRGEAVASLYGVRGTPTTFFIKRSGEVIYRSSSSDITNPKLELAVEEIIKN</sequence>
<dbReference type="Gene3D" id="3.40.30.10">
    <property type="entry name" value="Glutaredoxin"/>
    <property type="match status" value="1"/>
</dbReference>
<evidence type="ECO:0000259" key="2">
    <source>
        <dbReference type="PROSITE" id="PS51352"/>
    </source>
</evidence>
<dbReference type="AlphaFoldDB" id="A0AAF0C2S9"/>
<dbReference type="Proteomes" id="UP000032568">
    <property type="component" value="Chromosome"/>
</dbReference>
<dbReference type="GO" id="GO:0015036">
    <property type="term" value="F:disulfide oxidoreductase activity"/>
    <property type="evidence" value="ECO:0007669"/>
    <property type="project" value="UniProtKB-ARBA"/>
</dbReference>
<dbReference type="PROSITE" id="PS00194">
    <property type="entry name" value="THIOREDOXIN_1"/>
    <property type="match status" value="1"/>
</dbReference>
<dbReference type="CDD" id="cd02966">
    <property type="entry name" value="TlpA_like_family"/>
    <property type="match status" value="1"/>
</dbReference>
<keyword evidence="1" id="KW-0676">Redox-active center</keyword>
<dbReference type="InterPro" id="IPR050553">
    <property type="entry name" value="Thioredoxin_ResA/DsbE_sf"/>
</dbReference>
<dbReference type="Pfam" id="PF00578">
    <property type="entry name" value="AhpC-TSA"/>
    <property type="match status" value="1"/>
</dbReference>
<name>A0AAF0C2S9_9GAMM</name>